<dbReference type="AlphaFoldDB" id="A0A6V8HAB9"/>
<proteinExistence type="predicted"/>
<protein>
    <submittedName>
        <fullName evidence="1">Uncharacterized protein</fullName>
    </submittedName>
</protein>
<gene>
    <name evidence="1" type="ORF">TCE0_033f08135</name>
</gene>
<keyword evidence="2" id="KW-1185">Reference proteome</keyword>
<reference evidence="2" key="1">
    <citation type="journal article" date="2015" name="Genome Announc.">
        <title>Draft genome sequence of Talaromyces cellulolyticus strain Y-94, a source of lignocellulosic biomass-degrading enzymes.</title>
        <authorList>
            <person name="Fujii T."/>
            <person name="Koike H."/>
            <person name="Sawayama S."/>
            <person name="Yano S."/>
            <person name="Inoue H."/>
        </authorList>
    </citation>
    <scope>NUCLEOTIDE SEQUENCE [LARGE SCALE GENOMIC DNA]</scope>
    <source>
        <strain evidence="2">Y-94</strain>
    </source>
</reference>
<comment type="caution">
    <text evidence="1">The sequence shown here is derived from an EMBL/GenBank/DDBJ whole genome shotgun (WGS) entry which is preliminary data.</text>
</comment>
<sequence length="184" mass="21684">MVIGPLDSMDRWEDIQIMQYDVDFQLGYNNATDDRHLLRIKQRLDELTSLVGPRGKFFHLILMGDQASQEEFLSVADWGLHDRIERWGQRQFSTCPLPGSRDPTFTGAQAAARMSLIDQSWDEWDFYAQRPLLITRPLSILRQLWMEIRLNVEAYSWALKRYFVPESTSQRREEAERPTYLIGQ</sequence>
<dbReference type="EMBL" id="DF933829">
    <property type="protein sequence ID" value="GAM37859.1"/>
    <property type="molecule type" value="Genomic_DNA"/>
</dbReference>
<accession>A0A6V8HAB9</accession>
<evidence type="ECO:0000313" key="2">
    <source>
        <dbReference type="Proteomes" id="UP000053095"/>
    </source>
</evidence>
<organism evidence="1 2">
    <name type="scientific">Talaromyces pinophilus</name>
    <name type="common">Penicillium pinophilum</name>
    <dbReference type="NCBI Taxonomy" id="128442"/>
    <lineage>
        <taxon>Eukaryota</taxon>
        <taxon>Fungi</taxon>
        <taxon>Dikarya</taxon>
        <taxon>Ascomycota</taxon>
        <taxon>Pezizomycotina</taxon>
        <taxon>Eurotiomycetes</taxon>
        <taxon>Eurotiomycetidae</taxon>
        <taxon>Eurotiales</taxon>
        <taxon>Trichocomaceae</taxon>
        <taxon>Talaromyces</taxon>
        <taxon>Talaromyces sect. Talaromyces</taxon>
    </lineage>
</organism>
<evidence type="ECO:0000313" key="1">
    <source>
        <dbReference type="EMBL" id="GAM37859.1"/>
    </source>
</evidence>
<name>A0A6V8HAB9_TALPI</name>
<dbReference type="Proteomes" id="UP000053095">
    <property type="component" value="Unassembled WGS sequence"/>
</dbReference>